<dbReference type="Pfam" id="PF01494">
    <property type="entry name" value="FAD_binding_3"/>
    <property type="match status" value="1"/>
</dbReference>
<dbReference type="RefSeq" id="WP_035550325.1">
    <property type="nucleotide sequence ID" value="NZ_AWFH01000009.1"/>
</dbReference>
<accession>A0A059E4M1</accession>
<dbReference type="InterPro" id="IPR002938">
    <property type="entry name" value="FAD-bd"/>
</dbReference>
<dbReference type="InterPro" id="IPR050493">
    <property type="entry name" value="FAD-dep_Monooxygenase_BioMet"/>
</dbReference>
<dbReference type="Proteomes" id="UP000024547">
    <property type="component" value="Unassembled WGS sequence"/>
</dbReference>
<gene>
    <name evidence="4" type="ORF">HY36_15830</name>
</gene>
<dbReference type="eggNOG" id="COG0654">
    <property type="taxonomic scope" value="Bacteria"/>
</dbReference>
<feature type="domain" description="FAD-binding" evidence="3">
    <location>
        <begin position="2"/>
        <end position="341"/>
    </location>
</feature>
<organism evidence="4 5">
    <name type="scientific">Hyphomonas atlantica</name>
    <dbReference type="NCBI Taxonomy" id="1280948"/>
    <lineage>
        <taxon>Bacteria</taxon>
        <taxon>Pseudomonadati</taxon>
        <taxon>Pseudomonadota</taxon>
        <taxon>Alphaproteobacteria</taxon>
        <taxon>Hyphomonadales</taxon>
        <taxon>Hyphomonadaceae</taxon>
        <taxon>Hyphomonas</taxon>
    </lineage>
</organism>
<sequence>MRVLIVGGGIGGLTAALAFDHFGHECSVIEQSGVLSEIGAGIQLSPNGMHVLSKLGVSAQIARHAFRPKALEMRMGRSGTRLFDIPLRKAAINRWGADYLHVHRADLIQALSDTLATRQPNALRLGAKVTSYEQDDAGVHAVLDSGERVSGDLLVGADGIHSAIRAKMLGPDAPRYTGMTAWRAVTPVSDLTHVPPPTAAVWTGSRRHAVTYLLRGGSLANFVGVVERKAKHLESWTTEGSREDALADFSGWNPVVNDIIQNAPVLHRWALFDRDELKRWSDGRAVLLGDACHPMLPFLAQGAVMAIEDAYVLARSVTSQADLPSAFKTYETLRKPRTSKVQAGARANAKLFHKSNPVTKLSTYGPMWVAGRMMESFVHGRNDWLYGHDVTVG</sequence>
<dbReference type="STRING" id="1280948.HY36_15830"/>
<keyword evidence="1" id="KW-0560">Oxidoreductase</keyword>
<dbReference type="OrthoDB" id="4230779at2"/>
<evidence type="ECO:0000256" key="1">
    <source>
        <dbReference type="ARBA" id="ARBA00023002"/>
    </source>
</evidence>
<dbReference type="AlphaFoldDB" id="A0A059E4M1"/>
<dbReference type="SUPFAM" id="SSF54373">
    <property type="entry name" value="FAD-linked reductases, C-terminal domain"/>
    <property type="match status" value="1"/>
</dbReference>
<proteinExistence type="predicted"/>
<dbReference type="GO" id="GO:0071949">
    <property type="term" value="F:FAD binding"/>
    <property type="evidence" value="ECO:0007669"/>
    <property type="project" value="InterPro"/>
</dbReference>
<dbReference type="PANTHER" id="PTHR13789">
    <property type="entry name" value="MONOOXYGENASE"/>
    <property type="match status" value="1"/>
</dbReference>
<dbReference type="InterPro" id="IPR036188">
    <property type="entry name" value="FAD/NAD-bd_sf"/>
</dbReference>
<dbReference type="PATRIC" id="fig|1280948.3.peg.1399"/>
<dbReference type="Gene3D" id="3.50.50.60">
    <property type="entry name" value="FAD/NAD(P)-binding domain"/>
    <property type="match status" value="1"/>
</dbReference>
<dbReference type="SUPFAM" id="SSF51905">
    <property type="entry name" value="FAD/NAD(P)-binding domain"/>
    <property type="match status" value="1"/>
</dbReference>
<evidence type="ECO:0000313" key="5">
    <source>
        <dbReference type="Proteomes" id="UP000024547"/>
    </source>
</evidence>
<evidence type="ECO:0000313" key="4">
    <source>
        <dbReference type="EMBL" id="KCZ62535.1"/>
    </source>
</evidence>
<keyword evidence="5" id="KW-1185">Reference proteome</keyword>
<keyword evidence="2" id="KW-0503">Monooxygenase</keyword>
<comment type="caution">
    <text evidence="4">The sequence shown here is derived from an EMBL/GenBank/DDBJ whole genome shotgun (WGS) entry which is preliminary data.</text>
</comment>
<dbReference type="GO" id="GO:0004497">
    <property type="term" value="F:monooxygenase activity"/>
    <property type="evidence" value="ECO:0007669"/>
    <property type="project" value="UniProtKB-KW"/>
</dbReference>
<dbReference type="PANTHER" id="PTHR13789:SF309">
    <property type="entry name" value="PUTATIVE (AFU_ORTHOLOGUE AFUA_6G14510)-RELATED"/>
    <property type="match status" value="1"/>
</dbReference>
<name>A0A059E4M1_9PROT</name>
<protein>
    <recommendedName>
        <fullName evidence="3">FAD-binding domain-containing protein</fullName>
    </recommendedName>
</protein>
<reference evidence="4 5" key="1">
    <citation type="journal article" date="2014" name="Antonie Van Leeuwenhoek">
        <title>Hyphomonas beringensis sp. nov. and Hyphomonas chukchiensis sp. nov., isolated from surface seawater of the Bering Sea and Chukchi Sea.</title>
        <authorList>
            <person name="Li C."/>
            <person name="Lai Q."/>
            <person name="Li G."/>
            <person name="Dong C."/>
            <person name="Wang J."/>
            <person name="Liao Y."/>
            <person name="Shao Z."/>
        </authorList>
    </citation>
    <scope>NUCLEOTIDE SEQUENCE [LARGE SCALE GENOMIC DNA]</scope>
    <source>
        <strain evidence="4 5">22II1-22F38</strain>
    </source>
</reference>
<dbReference type="EMBL" id="AWFH01000009">
    <property type="protein sequence ID" value="KCZ62535.1"/>
    <property type="molecule type" value="Genomic_DNA"/>
</dbReference>
<dbReference type="PRINTS" id="PR00420">
    <property type="entry name" value="RNGMNOXGNASE"/>
</dbReference>
<evidence type="ECO:0000256" key="2">
    <source>
        <dbReference type="ARBA" id="ARBA00023033"/>
    </source>
</evidence>
<evidence type="ECO:0000259" key="3">
    <source>
        <dbReference type="Pfam" id="PF01494"/>
    </source>
</evidence>